<organism evidence="1 2">
    <name type="scientific">Liparis tanakae</name>
    <name type="common">Tanaka's snailfish</name>
    <dbReference type="NCBI Taxonomy" id="230148"/>
    <lineage>
        <taxon>Eukaryota</taxon>
        <taxon>Metazoa</taxon>
        <taxon>Chordata</taxon>
        <taxon>Craniata</taxon>
        <taxon>Vertebrata</taxon>
        <taxon>Euteleostomi</taxon>
        <taxon>Actinopterygii</taxon>
        <taxon>Neopterygii</taxon>
        <taxon>Teleostei</taxon>
        <taxon>Neoteleostei</taxon>
        <taxon>Acanthomorphata</taxon>
        <taxon>Eupercaria</taxon>
        <taxon>Perciformes</taxon>
        <taxon>Cottioidei</taxon>
        <taxon>Cottales</taxon>
        <taxon>Liparidae</taxon>
        <taxon>Liparis</taxon>
    </lineage>
</organism>
<dbReference type="EMBL" id="SRLO01000570">
    <property type="protein sequence ID" value="TNN51796.1"/>
    <property type="molecule type" value="Genomic_DNA"/>
</dbReference>
<evidence type="ECO:0000313" key="1">
    <source>
        <dbReference type="EMBL" id="TNN51796.1"/>
    </source>
</evidence>
<protein>
    <submittedName>
        <fullName evidence="1">Uncharacterized protein</fullName>
    </submittedName>
</protein>
<gene>
    <name evidence="1" type="ORF">EYF80_038024</name>
</gene>
<dbReference type="Proteomes" id="UP000314294">
    <property type="component" value="Unassembled WGS sequence"/>
</dbReference>
<comment type="caution">
    <text evidence="1">The sequence shown here is derived from an EMBL/GenBank/DDBJ whole genome shotgun (WGS) entry which is preliminary data.</text>
</comment>
<evidence type="ECO:0000313" key="2">
    <source>
        <dbReference type="Proteomes" id="UP000314294"/>
    </source>
</evidence>
<reference evidence="1 2" key="1">
    <citation type="submission" date="2019-03" db="EMBL/GenBank/DDBJ databases">
        <title>First draft genome of Liparis tanakae, snailfish: a comprehensive survey of snailfish specific genes.</title>
        <authorList>
            <person name="Kim W."/>
            <person name="Song I."/>
            <person name="Jeong J.-H."/>
            <person name="Kim D."/>
            <person name="Kim S."/>
            <person name="Ryu S."/>
            <person name="Song J.Y."/>
            <person name="Lee S.K."/>
        </authorList>
    </citation>
    <scope>NUCLEOTIDE SEQUENCE [LARGE SCALE GENOMIC DNA]</scope>
    <source>
        <tissue evidence="1">Muscle</tissue>
    </source>
</reference>
<keyword evidence="2" id="KW-1185">Reference proteome</keyword>
<name>A0A4Z2GDY9_9TELE</name>
<dbReference type="AlphaFoldDB" id="A0A4Z2GDY9"/>
<proteinExistence type="predicted"/>
<accession>A0A4Z2GDY9</accession>
<sequence>MTCCCRDDQHQIAQSDNILHCSDSRWRHLKRGFGVSVRRPLARFLPHIEGPEERLAFPVATGGYS</sequence>